<dbReference type="AlphaFoldDB" id="A0A7W9AG36"/>
<sequence length="74" mass="7607">MVIACGNGAVDFQTPKEPLDLVALLVEFAVVADFNAPVGTPGNDGLYIPARKIDPDGVGIVSLVGQKCLGRLLG</sequence>
<dbReference type="Proteomes" id="UP000549617">
    <property type="component" value="Unassembled WGS sequence"/>
</dbReference>
<reference evidence="1 2" key="1">
    <citation type="submission" date="2020-08" db="EMBL/GenBank/DDBJ databases">
        <title>Genomic Encyclopedia of Type Strains, Phase IV (KMG-IV): sequencing the most valuable type-strain genomes for metagenomic binning, comparative biology and taxonomic classification.</title>
        <authorList>
            <person name="Goeker M."/>
        </authorList>
    </citation>
    <scope>NUCLEOTIDE SEQUENCE [LARGE SCALE GENOMIC DNA]</scope>
    <source>
        <strain evidence="1 2">DSM 25079</strain>
    </source>
</reference>
<protein>
    <submittedName>
        <fullName evidence="1">Uncharacterized protein</fullName>
    </submittedName>
</protein>
<organism evidence="1 2">
    <name type="scientific">Sphingobium boeckii</name>
    <dbReference type="NCBI Taxonomy" id="1082345"/>
    <lineage>
        <taxon>Bacteria</taxon>
        <taxon>Pseudomonadati</taxon>
        <taxon>Pseudomonadota</taxon>
        <taxon>Alphaproteobacteria</taxon>
        <taxon>Sphingomonadales</taxon>
        <taxon>Sphingomonadaceae</taxon>
        <taxon>Sphingobium</taxon>
    </lineage>
</organism>
<evidence type="ECO:0000313" key="2">
    <source>
        <dbReference type="Proteomes" id="UP000549617"/>
    </source>
</evidence>
<accession>A0A7W9AG36</accession>
<proteinExistence type="predicted"/>
<evidence type="ECO:0000313" key="1">
    <source>
        <dbReference type="EMBL" id="MBB5684811.1"/>
    </source>
</evidence>
<keyword evidence="2" id="KW-1185">Reference proteome</keyword>
<name>A0A7W9AG36_9SPHN</name>
<dbReference type="EMBL" id="JACIJC010000001">
    <property type="protein sequence ID" value="MBB5684811.1"/>
    <property type="molecule type" value="Genomic_DNA"/>
</dbReference>
<comment type="caution">
    <text evidence="1">The sequence shown here is derived from an EMBL/GenBank/DDBJ whole genome shotgun (WGS) entry which is preliminary data.</text>
</comment>
<gene>
    <name evidence="1" type="ORF">FHS49_000802</name>
</gene>